<keyword evidence="1" id="KW-0732">Signal</keyword>
<evidence type="ECO:0008006" key="4">
    <source>
        <dbReference type="Google" id="ProtNLM"/>
    </source>
</evidence>
<dbReference type="KEGG" id="amr:AM1_3138"/>
<dbReference type="InterPro" id="IPR010865">
    <property type="entry name" value="DUF1499"/>
</dbReference>
<dbReference type="RefSeq" id="WP_012163562.1">
    <property type="nucleotide sequence ID" value="NC_009925.1"/>
</dbReference>
<reference evidence="2 3" key="1">
    <citation type="journal article" date="2008" name="Proc. Natl. Acad. Sci. U.S.A.">
        <title>Niche adaptation and genome expansion in the chlorophyll d-producing cyanobacterium Acaryochloris marina.</title>
        <authorList>
            <person name="Swingley W.D."/>
            <person name="Chen M."/>
            <person name="Cheung P.C."/>
            <person name="Conrad A.L."/>
            <person name="Dejesa L.C."/>
            <person name="Hao J."/>
            <person name="Honchak B.M."/>
            <person name="Karbach L.E."/>
            <person name="Kurdoglu A."/>
            <person name="Lahiri S."/>
            <person name="Mastrian S.D."/>
            <person name="Miyashita H."/>
            <person name="Page L."/>
            <person name="Ramakrishna P."/>
            <person name="Satoh S."/>
            <person name="Sattley W.M."/>
            <person name="Shimada Y."/>
            <person name="Taylor H.L."/>
            <person name="Tomo T."/>
            <person name="Tsuchiya T."/>
            <person name="Wang Z.T."/>
            <person name="Raymond J."/>
            <person name="Mimuro M."/>
            <person name="Blankenship R.E."/>
            <person name="Touchman J.W."/>
        </authorList>
    </citation>
    <scope>NUCLEOTIDE SEQUENCE [LARGE SCALE GENOMIC DNA]</scope>
    <source>
        <strain evidence="3">MBIC 11017</strain>
    </source>
</reference>
<accession>B0CEM9</accession>
<dbReference type="AlphaFoldDB" id="B0CEM9"/>
<evidence type="ECO:0000256" key="1">
    <source>
        <dbReference type="SAM" id="SignalP"/>
    </source>
</evidence>
<name>B0CEM9_ACAM1</name>
<dbReference type="Pfam" id="PF07386">
    <property type="entry name" value="DUF1499"/>
    <property type="match status" value="1"/>
</dbReference>
<keyword evidence="3" id="KW-1185">Reference proteome</keyword>
<evidence type="ECO:0000313" key="2">
    <source>
        <dbReference type="EMBL" id="ABW28134.1"/>
    </source>
</evidence>
<proteinExistence type="predicted"/>
<dbReference type="HOGENOM" id="CLU_105603_1_0_3"/>
<feature type="chain" id="PRO_5002746767" description="DUF1499 domain-containing protein" evidence="1">
    <location>
        <begin position="27"/>
        <end position="168"/>
    </location>
</feature>
<protein>
    <recommendedName>
        <fullName evidence="4">DUF1499 domain-containing protein</fullName>
    </recommendedName>
</protein>
<evidence type="ECO:0000313" key="3">
    <source>
        <dbReference type="Proteomes" id="UP000000268"/>
    </source>
</evidence>
<dbReference type="eggNOG" id="COG4446">
    <property type="taxonomic scope" value="Bacteria"/>
</dbReference>
<sequence length="168" mass="18118">MLHRLTALAWASLVSIVLLMSPSASAATLGALPGAASLFAGNAPELGVQEGQLSPCPDSPNCVASQNADADHAIAPLSYSSDRDTARETLLKVLTVVPRTRVVEQTNDYIRFESSSRLLGFVDDGEFYFPAEDNIIQMRSASRVGESDLSVNRRRMEQIRLALQDLGV</sequence>
<dbReference type="OrthoDB" id="9793534at2"/>
<dbReference type="Proteomes" id="UP000000268">
    <property type="component" value="Chromosome"/>
</dbReference>
<dbReference type="PANTHER" id="PTHR34801:SF6">
    <property type="entry name" value="SLL1620 PROTEIN"/>
    <property type="match status" value="1"/>
</dbReference>
<feature type="signal peptide" evidence="1">
    <location>
        <begin position="1"/>
        <end position="26"/>
    </location>
</feature>
<gene>
    <name evidence="2" type="ordered locus">AM1_3138</name>
</gene>
<dbReference type="PANTHER" id="PTHR34801">
    <property type="entry name" value="EXPRESSED PROTEIN"/>
    <property type="match status" value="1"/>
</dbReference>
<organism evidence="2 3">
    <name type="scientific">Acaryochloris marina (strain MBIC 11017)</name>
    <dbReference type="NCBI Taxonomy" id="329726"/>
    <lineage>
        <taxon>Bacteria</taxon>
        <taxon>Bacillati</taxon>
        <taxon>Cyanobacteriota</taxon>
        <taxon>Cyanophyceae</taxon>
        <taxon>Acaryochloridales</taxon>
        <taxon>Acaryochloridaceae</taxon>
        <taxon>Acaryochloris</taxon>
    </lineage>
</organism>
<dbReference type="STRING" id="329726.AM1_3138"/>
<dbReference type="EMBL" id="CP000828">
    <property type="protein sequence ID" value="ABW28134.1"/>
    <property type="molecule type" value="Genomic_DNA"/>
</dbReference>